<proteinExistence type="predicted"/>
<evidence type="ECO:0000313" key="3">
    <source>
        <dbReference type="Proteomes" id="UP000010931"/>
    </source>
</evidence>
<gene>
    <name evidence="2" type="ORF">STRTUCAR8_01391</name>
</gene>
<reference evidence="2 3" key="1">
    <citation type="journal article" date="2011" name="Plasmid">
        <title>Streptomyces turgidiscabies Car8 contains a modular pathogenicity island that shares virulence genes with other actinobacterial plant pathogens.</title>
        <authorList>
            <person name="Huguet-Tapia J.C."/>
            <person name="Badger J.H."/>
            <person name="Loria R."/>
            <person name="Pettis G.S."/>
        </authorList>
    </citation>
    <scope>NUCLEOTIDE SEQUENCE [LARGE SCALE GENOMIC DNA]</scope>
    <source>
        <strain evidence="2 3">Car8</strain>
    </source>
</reference>
<dbReference type="AlphaFoldDB" id="L7F4U8"/>
<dbReference type="PATRIC" id="fig|698760.3.peg.4928"/>
<evidence type="ECO:0000313" key="2">
    <source>
        <dbReference type="EMBL" id="ELP66134.1"/>
    </source>
</evidence>
<organism evidence="2 3">
    <name type="scientific">Streptomyces turgidiscabies (strain Car8)</name>
    <dbReference type="NCBI Taxonomy" id="698760"/>
    <lineage>
        <taxon>Bacteria</taxon>
        <taxon>Bacillati</taxon>
        <taxon>Actinomycetota</taxon>
        <taxon>Actinomycetes</taxon>
        <taxon>Kitasatosporales</taxon>
        <taxon>Streptomycetaceae</taxon>
        <taxon>Streptomyces</taxon>
    </lineage>
</organism>
<evidence type="ECO:0000256" key="1">
    <source>
        <dbReference type="SAM" id="MobiDB-lite"/>
    </source>
</evidence>
<keyword evidence="3" id="KW-1185">Reference proteome</keyword>
<name>L7F4U8_STRT8</name>
<comment type="caution">
    <text evidence="2">The sequence shown here is derived from an EMBL/GenBank/DDBJ whole genome shotgun (WGS) entry which is preliminary data.</text>
</comment>
<feature type="region of interest" description="Disordered" evidence="1">
    <location>
        <begin position="37"/>
        <end position="62"/>
    </location>
</feature>
<sequence length="62" mass="6689">MRAWAAETKAPDGSYVLDDPSVRQALARRHARIVRHRAVDPPGAAVETGMEAGRRTGAPIQP</sequence>
<protein>
    <submittedName>
        <fullName evidence="2">Uncharacterized protein</fullName>
    </submittedName>
</protein>
<dbReference type="EMBL" id="AEJB01000361">
    <property type="protein sequence ID" value="ELP66134.1"/>
    <property type="molecule type" value="Genomic_DNA"/>
</dbReference>
<dbReference type="Proteomes" id="UP000010931">
    <property type="component" value="Unassembled WGS sequence"/>
</dbReference>
<accession>L7F4U8</accession>